<evidence type="ECO:0000259" key="2">
    <source>
        <dbReference type="Pfam" id="PF10400"/>
    </source>
</evidence>
<evidence type="ECO:0000313" key="3">
    <source>
        <dbReference type="EMBL" id="VBB06976.1"/>
    </source>
</evidence>
<dbReference type="AlphaFoldDB" id="A0A498R2W6"/>
<dbReference type="PANTHER" id="PTHR43252">
    <property type="entry name" value="TRANSCRIPTIONAL REGULATOR YQJI"/>
    <property type="match status" value="1"/>
</dbReference>
<dbReference type="InterPro" id="IPR036388">
    <property type="entry name" value="WH-like_DNA-bd_sf"/>
</dbReference>
<feature type="domain" description="Transcription regulator PadR C-terminal" evidence="2">
    <location>
        <begin position="94"/>
        <end position="179"/>
    </location>
</feature>
<gene>
    <name evidence="3" type="ORF">LUCI_2220</name>
</gene>
<dbReference type="Gene3D" id="6.10.140.190">
    <property type="match status" value="1"/>
</dbReference>
<sequence length="193" mass="21897">MSLSHAILGLLQYQPMSGYDIKQFIDKSVNYFWSAKQSQIYRELAGLEKRRWVVSALEKQSGRPAKRMYSPTGAGRTEFLRWLHEFPAALVEPVRDEFLVHLFFGNGLPVEETLFHLERYKKEAQARLDYFTALAAKLKNGEAGGDCAGERVYWLLTLAKGIKMAEASVQWADESMAVLNAIKREPPKKGVKG</sequence>
<proteinExistence type="predicted"/>
<organism evidence="3 4">
    <name type="scientific">Lucifera butyrica</name>
    <dbReference type="NCBI Taxonomy" id="1351585"/>
    <lineage>
        <taxon>Bacteria</taxon>
        <taxon>Bacillati</taxon>
        <taxon>Bacillota</taxon>
        <taxon>Negativicutes</taxon>
        <taxon>Veillonellales</taxon>
        <taxon>Veillonellaceae</taxon>
        <taxon>Lucifera</taxon>
    </lineage>
</organism>
<dbReference type="InterPro" id="IPR018309">
    <property type="entry name" value="Tscrpt_reg_PadR_C"/>
</dbReference>
<reference evidence="3 4" key="1">
    <citation type="submission" date="2018-06" db="EMBL/GenBank/DDBJ databases">
        <authorList>
            <person name="Strepis N."/>
        </authorList>
    </citation>
    <scope>NUCLEOTIDE SEQUENCE [LARGE SCALE GENOMIC DNA]</scope>
    <source>
        <strain evidence="3">LUCI</strain>
    </source>
</reference>
<dbReference type="PANTHER" id="PTHR43252:SF2">
    <property type="entry name" value="TRANSCRIPTION REGULATOR, PADR-LIKE FAMILY"/>
    <property type="match status" value="1"/>
</dbReference>
<evidence type="ECO:0000313" key="4">
    <source>
        <dbReference type="Proteomes" id="UP000277811"/>
    </source>
</evidence>
<dbReference type="SUPFAM" id="SSF46785">
    <property type="entry name" value="Winged helix' DNA-binding domain"/>
    <property type="match status" value="1"/>
</dbReference>
<dbReference type="RefSeq" id="WP_122627925.1">
    <property type="nucleotide sequence ID" value="NZ_UPPP01000070.1"/>
</dbReference>
<dbReference type="Gene3D" id="1.10.10.10">
    <property type="entry name" value="Winged helix-like DNA-binding domain superfamily/Winged helix DNA-binding domain"/>
    <property type="match status" value="1"/>
</dbReference>
<feature type="domain" description="Transcription regulator PadR N-terminal" evidence="1">
    <location>
        <begin position="7"/>
        <end position="79"/>
    </location>
</feature>
<accession>A0A498R2W6</accession>
<protein>
    <submittedName>
        <fullName evidence="3">Transcription regulator padr n-terminal</fullName>
    </submittedName>
</protein>
<dbReference type="EMBL" id="UPPP01000070">
    <property type="protein sequence ID" value="VBB06976.1"/>
    <property type="molecule type" value="Genomic_DNA"/>
</dbReference>
<dbReference type="OrthoDB" id="8595425at2"/>
<dbReference type="InterPro" id="IPR005149">
    <property type="entry name" value="Tscrpt_reg_PadR_N"/>
</dbReference>
<dbReference type="Proteomes" id="UP000277811">
    <property type="component" value="Unassembled WGS sequence"/>
</dbReference>
<dbReference type="Pfam" id="PF10400">
    <property type="entry name" value="Vir_act_alpha_C"/>
    <property type="match status" value="1"/>
</dbReference>
<name>A0A498R2W6_9FIRM</name>
<dbReference type="Pfam" id="PF03551">
    <property type="entry name" value="PadR"/>
    <property type="match status" value="1"/>
</dbReference>
<keyword evidence="4" id="KW-1185">Reference proteome</keyword>
<evidence type="ECO:0000259" key="1">
    <source>
        <dbReference type="Pfam" id="PF03551"/>
    </source>
</evidence>
<dbReference type="InterPro" id="IPR036390">
    <property type="entry name" value="WH_DNA-bd_sf"/>
</dbReference>